<reference evidence="13" key="1">
    <citation type="submission" date="2021-01" db="EMBL/GenBank/DDBJ databases">
        <authorList>
            <person name="Corre E."/>
            <person name="Pelletier E."/>
            <person name="Niang G."/>
            <person name="Scheremetjew M."/>
            <person name="Finn R."/>
            <person name="Kale V."/>
            <person name="Holt S."/>
            <person name="Cochrane G."/>
            <person name="Meng A."/>
            <person name="Brown T."/>
            <person name="Cohen L."/>
        </authorList>
    </citation>
    <scope>NUCLEOTIDE SEQUENCE</scope>
    <source>
        <strain evidence="13">CCMP645</strain>
    </source>
</reference>
<evidence type="ECO:0000313" key="13">
    <source>
        <dbReference type="EMBL" id="CAE0776537.1"/>
    </source>
</evidence>
<evidence type="ECO:0000256" key="5">
    <source>
        <dbReference type="ARBA" id="ARBA00022741"/>
    </source>
</evidence>
<dbReference type="Pfam" id="PF00179">
    <property type="entry name" value="UQ_con"/>
    <property type="match status" value="1"/>
</dbReference>
<feature type="transmembrane region" description="Helical" evidence="11">
    <location>
        <begin position="184"/>
        <end position="204"/>
    </location>
</feature>
<evidence type="ECO:0000256" key="10">
    <source>
        <dbReference type="ARBA" id="ARBA00023136"/>
    </source>
</evidence>
<keyword evidence="10 11" id="KW-0472">Membrane</keyword>
<evidence type="ECO:0000256" key="4">
    <source>
        <dbReference type="ARBA" id="ARBA00022692"/>
    </source>
</evidence>
<protein>
    <recommendedName>
        <fullName evidence="2">E2 ubiquitin-conjugating enzyme</fullName>
        <ecNumber evidence="2">2.3.2.23</ecNumber>
    </recommendedName>
</protein>
<dbReference type="Gene3D" id="3.10.110.10">
    <property type="entry name" value="Ubiquitin Conjugating Enzyme"/>
    <property type="match status" value="1"/>
</dbReference>
<dbReference type="PROSITE" id="PS50127">
    <property type="entry name" value="UBC_2"/>
    <property type="match status" value="1"/>
</dbReference>
<dbReference type="EMBL" id="HBIZ01045601">
    <property type="protein sequence ID" value="CAE0776537.1"/>
    <property type="molecule type" value="Transcribed_RNA"/>
</dbReference>
<feature type="domain" description="UBC core" evidence="12">
    <location>
        <begin position="4"/>
        <end position="154"/>
    </location>
</feature>
<evidence type="ECO:0000259" key="12">
    <source>
        <dbReference type="PROSITE" id="PS50127"/>
    </source>
</evidence>
<sequence>MCKPCVMRLQKEYHRLKREPVENIVAEPRPSNILEWHFVISGPTSTPYEGGQYHGVLKFPSDYPYKPPSIMMLTPNGRFETNKRLCLSMSDFHPETWVPAWSVASILNGVLSFMLESTPTVGSIERSSAERRKLAKRSRAFNRKTSIFVELFPELAQPDDDEEEAETEAEMNANAEAEQWRPTLSTVVAASLCIAAAAIAIAQYGSG</sequence>
<dbReference type="CDD" id="cd23799">
    <property type="entry name" value="UBCc_UBE2J"/>
    <property type="match status" value="1"/>
</dbReference>
<keyword evidence="3" id="KW-0808">Transferase</keyword>
<dbReference type="FunFam" id="3.10.110.10:FF:000023">
    <property type="entry name" value="Ubiquitin-conjugating enzyme E2 J2"/>
    <property type="match status" value="1"/>
</dbReference>
<evidence type="ECO:0000256" key="9">
    <source>
        <dbReference type="ARBA" id="ARBA00022989"/>
    </source>
</evidence>
<dbReference type="GO" id="GO:0005524">
    <property type="term" value="F:ATP binding"/>
    <property type="evidence" value="ECO:0007669"/>
    <property type="project" value="UniProtKB-KW"/>
</dbReference>
<name>A0A7S4BTP9_CHRCT</name>
<dbReference type="InterPro" id="IPR050113">
    <property type="entry name" value="Ub_conjugating_enzyme"/>
</dbReference>
<dbReference type="EC" id="2.3.2.23" evidence="2"/>
<evidence type="ECO:0000256" key="8">
    <source>
        <dbReference type="ARBA" id="ARBA00022840"/>
    </source>
</evidence>
<organism evidence="13">
    <name type="scientific">Chrysotila carterae</name>
    <name type="common">Marine alga</name>
    <name type="synonym">Syracosphaera carterae</name>
    <dbReference type="NCBI Taxonomy" id="13221"/>
    <lineage>
        <taxon>Eukaryota</taxon>
        <taxon>Haptista</taxon>
        <taxon>Haptophyta</taxon>
        <taxon>Prymnesiophyceae</taxon>
        <taxon>Isochrysidales</taxon>
        <taxon>Isochrysidaceae</taxon>
        <taxon>Chrysotila</taxon>
    </lineage>
</organism>
<dbReference type="InterPro" id="IPR016135">
    <property type="entry name" value="UBQ-conjugating_enzyme/RWD"/>
</dbReference>
<dbReference type="AlphaFoldDB" id="A0A7S4BTP9"/>
<evidence type="ECO:0000256" key="11">
    <source>
        <dbReference type="SAM" id="Phobius"/>
    </source>
</evidence>
<dbReference type="SUPFAM" id="SSF54495">
    <property type="entry name" value="UBC-like"/>
    <property type="match status" value="1"/>
</dbReference>
<evidence type="ECO:0000256" key="3">
    <source>
        <dbReference type="ARBA" id="ARBA00022679"/>
    </source>
</evidence>
<accession>A0A7S4BTP9</accession>
<gene>
    <name evidence="13" type="ORF">PCAR00345_LOCUS29173</name>
</gene>
<dbReference type="GO" id="GO:0061631">
    <property type="term" value="F:ubiquitin conjugating enzyme activity"/>
    <property type="evidence" value="ECO:0007669"/>
    <property type="project" value="UniProtKB-EC"/>
</dbReference>
<dbReference type="SMART" id="SM00212">
    <property type="entry name" value="UBCc"/>
    <property type="match status" value="1"/>
</dbReference>
<comment type="subcellular location">
    <subcellularLocation>
        <location evidence="1">Endoplasmic reticulum membrane</location>
    </subcellularLocation>
</comment>
<evidence type="ECO:0000256" key="2">
    <source>
        <dbReference type="ARBA" id="ARBA00012486"/>
    </source>
</evidence>
<evidence type="ECO:0000256" key="1">
    <source>
        <dbReference type="ARBA" id="ARBA00004586"/>
    </source>
</evidence>
<keyword evidence="8" id="KW-0067">ATP-binding</keyword>
<keyword evidence="5" id="KW-0547">Nucleotide-binding</keyword>
<keyword evidence="7" id="KW-0256">Endoplasmic reticulum</keyword>
<keyword evidence="4 11" id="KW-0812">Transmembrane</keyword>
<dbReference type="GO" id="GO:0005789">
    <property type="term" value="C:endoplasmic reticulum membrane"/>
    <property type="evidence" value="ECO:0007669"/>
    <property type="project" value="UniProtKB-SubCell"/>
</dbReference>
<keyword evidence="9 11" id="KW-1133">Transmembrane helix</keyword>
<proteinExistence type="predicted"/>
<evidence type="ECO:0000256" key="7">
    <source>
        <dbReference type="ARBA" id="ARBA00022824"/>
    </source>
</evidence>
<dbReference type="InterPro" id="IPR000608">
    <property type="entry name" value="UBC"/>
</dbReference>
<evidence type="ECO:0000256" key="6">
    <source>
        <dbReference type="ARBA" id="ARBA00022786"/>
    </source>
</evidence>
<keyword evidence="6" id="KW-0833">Ubl conjugation pathway</keyword>
<dbReference type="PANTHER" id="PTHR24067">
    <property type="entry name" value="UBIQUITIN-CONJUGATING ENZYME E2"/>
    <property type="match status" value="1"/>
</dbReference>